<evidence type="ECO:0000259" key="4">
    <source>
        <dbReference type="Pfam" id="PF18998"/>
    </source>
</evidence>
<dbReference type="Pfam" id="PF18998">
    <property type="entry name" value="Flg_new_2"/>
    <property type="match status" value="5"/>
</dbReference>
<dbReference type="InterPro" id="IPR032812">
    <property type="entry name" value="SbsA_Ig"/>
</dbReference>
<keyword evidence="2" id="KW-0732">Signal</keyword>
<evidence type="ECO:0000259" key="3">
    <source>
        <dbReference type="Pfam" id="PF13205"/>
    </source>
</evidence>
<dbReference type="EMBL" id="FUYR01000001">
    <property type="protein sequence ID" value="SKB37738.1"/>
    <property type="molecule type" value="Genomic_DNA"/>
</dbReference>
<name>A0A1T5ARX9_9SPHI</name>
<evidence type="ECO:0000313" key="6">
    <source>
        <dbReference type="Proteomes" id="UP000189981"/>
    </source>
</evidence>
<dbReference type="AlphaFoldDB" id="A0A1T5ARX9"/>
<evidence type="ECO:0000256" key="1">
    <source>
        <dbReference type="ARBA" id="ARBA00005445"/>
    </source>
</evidence>
<keyword evidence="6" id="KW-1185">Reference proteome</keyword>
<evidence type="ECO:0000256" key="2">
    <source>
        <dbReference type="ARBA" id="ARBA00022729"/>
    </source>
</evidence>
<protein>
    <submittedName>
        <fullName evidence="5">Listeria/Bacterioides repeat-containing protein</fullName>
    </submittedName>
</protein>
<feature type="domain" description="SbsA Ig-like" evidence="3">
    <location>
        <begin position="78"/>
        <end position="178"/>
    </location>
</feature>
<dbReference type="InterPro" id="IPR013378">
    <property type="entry name" value="InlB-like_B-rpt"/>
</dbReference>
<reference evidence="6" key="1">
    <citation type="submission" date="2017-02" db="EMBL/GenBank/DDBJ databases">
        <authorList>
            <person name="Varghese N."/>
            <person name="Submissions S."/>
        </authorList>
    </citation>
    <scope>NUCLEOTIDE SEQUENCE [LARGE SCALE GENOMIC DNA]</scope>
    <source>
        <strain evidence="6">DSM 22385</strain>
    </source>
</reference>
<comment type="similarity">
    <text evidence="1">Belongs to the ice-binding protein family.</text>
</comment>
<dbReference type="Proteomes" id="UP000189981">
    <property type="component" value="Unassembled WGS sequence"/>
</dbReference>
<evidence type="ECO:0000313" key="5">
    <source>
        <dbReference type="EMBL" id="SKB37738.1"/>
    </source>
</evidence>
<dbReference type="Pfam" id="PF13205">
    <property type="entry name" value="Big_5"/>
    <property type="match status" value="1"/>
</dbReference>
<dbReference type="InterPro" id="IPR044060">
    <property type="entry name" value="Bacterial_rp_domain"/>
</dbReference>
<feature type="domain" description="Bacterial repeat" evidence="4">
    <location>
        <begin position="259"/>
        <end position="327"/>
    </location>
</feature>
<feature type="domain" description="Bacterial repeat" evidence="4">
    <location>
        <begin position="482"/>
        <end position="550"/>
    </location>
</feature>
<feature type="domain" description="Bacterial repeat" evidence="4">
    <location>
        <begin position="410"/>
        <end position="476"/>
    </location>
</feature>
<dbReference type="InterPro" id="IPR014755">
    <property type="entry name" value="Cu-Rt/internalin_Ig-like"/>
</dbReference>
<dbReference type="InterPro" id="IPR021884">
    <property type="entry name" value="Ice-bd_prot"/>
</dbReference>
<feature type="domain" description="Bacterial repeat" evidence="4">
    <location>
        <begin position="336"/>
        <end position="405"/>
    </location>
</feature>
<dbReference type="Gene3D" id="2.60.40.1220">
    <property type="match status" value="1"/>
</dbReference>
<dbReference type="Pfam" id="PF11999">
    <property type="entry name" value="Ice_binding"/>
    <property type="match status" value="1"/>
</dbReference>
<feature type="domain" description="Bacterial repeat" evidence="4">
    <location>
        <begin position="183"/>
        <end position="251"/>
    </location>
</feature>
<gene>
    <name evidence="5" type="ORF">SAMN05661099_0983</name>
</gene>
<organism evidence="5 6">
    <name type="scientific">Daejeonella lutea</name>
    <dbReference type="NCBI Taxonomy" id="572036"/>
    <lineage>
        <taxon>Bacteria</taxon>
        <taxon>Pseudomonadati</taxon>
        <taxon>Bacteroidota</taxon>
        <taxon>Sphingobacteriia</taxon>
        <taxon>Sphingobacteriales</taxon>
        <taxon>Sphingobacteriaceae</taxon>
        <taxon>Daejeonella</taxon>
    </lineage>
</organism>
<dbReference type="NCBIfam" id="TIGR02543">
    <property type="entry name" value="List_Bact_rpt"/>
    <property type="match status" value="1"/>
</dbReference>
<sequence>MVRLRLYNQCSVPNGHFLPTIYYMKKLFTLSENSAPVHTRGAYSKLGSKLCYIAMLAIVFLSACKKDDFEGEVIGLCPVVVSTDPMDLAVDVALDKLITITFNTAMSAATINNSSFTIKQGATLIPGKIAATANTAVFTFKPDAPLSPFLKYTGMITTAATDTLRTAMVADYVWSFTTIPVVTLASNPSAAGTTSGGGSFANGSLVTVTATPISGFTFTNWTVNGTAVSTSASYQFKMAGNISLVANFAPVPIGQFAVNLSSSPAAGGTTTGAGSYDTGSSVTATATANSGFTFVDWTENGVRVSTSSSIQFFLTANRTFVANFRAIPASQFAVILSSNPAAGGTTDGEGAYSSGTSVTVTAAQNVGYTFANWTDKVSGTVLSTSPNYTFVLSANRTLVANFTLNTYSLVTNAVNGTVSKTPDQTRYNHGSTVVLTATPSTGYVFSSWSGSASGSTNPLTVTMDQDKNITANFTAIPVNTFTLTVIAANGSVAKNPNQATYSSGSTVVLTATPNSGYNFTSWSGDATGSTNPLTVTMNANKVITANFSPVAAPLFSSIFGAFGGSAGITNQGINTLINNGSIGTTGVSTLITGFHDGTTGDVYTETPLNKGLVTGRIHTSPPPPGSAASSVIAAQALLAMNAFYVSISPANRPGGILLSNDELGGRTLAPGTYKSASGTYAITNGNLTLDAQGNADAVWVFQVPSALTVGVAGPTGARSIILTNGALARNVYWYVGTAATINGAGGGTMVGTIISSAGVTFSTAGNTVQTVLNGRALSLVASVTMVNTTINVPQ</sequence>
<dbReference type="STRING" id="572036.SAMN05661099_0983"/>
<accession>A0A1T5ARX9</accession>
<proteinExistence type="inferred from homology"/>